<reference evidence="2 3" key="1">
    <citation type="submission" date="2021-03" db="EMBL/GenBank/DDBJ databases">
        <title>Staphylococci and Mammaliicocci in bats.</title>
        <authorList>
            <person name="Fountain K."/>
        </authorList>
    </citation>
    <scope>NUCLEOTIDE SEQUENCE [LARGE SCALE GENOMIC DNA]</scope>
    <source>
        <strain evidence="2 3">18_1_E_SW</strain>
    </source>
</reference>
<comment type="caution">
    <text evidence="2">The sequence shown here is derived from an EMBL/GenBank/DDBJ whole genome shotgun (WGS) entry which is preliminary data.</text>
</comment>
<evidence type="ECO:0000313" key="3">
    <source>
        <dbReference type="Proteomes" id="UP000664081"/>
    </source>
</evidence>
<proteinExistence type="predicted"/>
<feature type="chain" id="PRO_5046581382" evidence="1">
    <location>
        <begin position="33"/>
        <end position="191"/>
    </location>
</feature>
<dbReference type="Proteomes" id="UP000664081">
    <property type="component" value="Unassembled WGS sequence"/>
</dbReference>
<keyword evidence="1" id="KW-0732">Signal</keyword>
<organism evidence="2 3">
    <name type="scientific">Staphylococcus nepalensis</name>
    <dbReference type="NCBI Taxonomy" id="214473"/>
    <lineage>
        <taxon>Bacteria</taxon>
        <taxon>Bacillati</taxon>
        <taxon>Bacillota</taxon>
        <taxon>Bacilli</taxon>
        <taxon>Bacillales</taxon>
        <taxon>Staphylococcaceae</taxon>
        <taxon>Staphylococcus</taxon>
    </lineage>
</organism>
<gene>
    <name evidence="2" type="ORF">J3T88_13910</name>
</gene>
<sequence length="191" mass="21469">MSFSKSKFTVISIVVLFLLSSMAVFLSQPANAQNKNKEVLETETSQTNEDELAEELNYIYNNIIITDENGQAKEVNLDKAKERYGYVPQEFKDAQAEVQKAQTMEESTKLRAMPKTAEQCYREKLESMYKGLVPIAQIQNMVENPNLDNAKAFSKAAIKAGIKGNVASMAAQIIYYNTECANNYPSQDQIQ</sequence>
<keyword evidence="3" id="KW-1185">Reference proteome</keyword>
<evidence type="ECO:0000256" key="1">
    <source>
        <dbReference type="SAM" id="SignalP"/>
    </source>
</evidence>
<feature type="signal peptide" evidence="1">
    <location>
        <begin position="1"/>
        <end position="32"/>
    </location>
</feature>
<name>A0ABS3L4A3_9STAP</name>
<accession>A0ABS3L4A3</accession>
<evidence type="ECO:0000313" key="2">
    <source>
        <dbReference type="EMBL" id="MBO1228384.1"/>
    </source>
</evidence>
<protein>
    <submittedName>
        <fullName evidence="2">Uncharacterized protein</fullName>
    </submittedName>
</protein>
<dbReference type="EMBL" id="JAFNLT010000017">
    <property type="protein sequence ID" value="MBO1228384.1"/>
    <property type="molecule type" value="Genomic_DNA"/>
</dbReference>
<dbReference type="RefSeq" id="WP_207572906.1">
    <property type="nucleotide sequence ID" value="NZ_JAFNLQ010000094.1"/>
</dbReference>